<evidence type="ECO:0000256" key="1">
    <source>
        <dbReference type="ARBA" id="ARBA00005507"/>
    </source>
</evidence>
<feature type="compositionally biased region" description="Polar residues" evidence="4">
    <location>
        <begin position="10"/>
        <end position="21"/>
    </location>
</feature>
<keyword evidence="3" id="KW-0325">Glycoprotein</keyword>
<feature type="region of interest" description="Disordered" evidence="4">
    <location>
        <begin position="1"/>
        <end position="21"/>
    </location>
</feature>
<dbReference type="PANTHER" id="PTHR31673">
    <property type="entry name" value="PROTEIN COBRA"/>
    <property type="match status" value="1"/>
</dbReference>
<evidence type="ECO:0000256" key="4">
    <source>
        <dbReference type="SAM" id="MobiDB-lite"/>
    </source>
</evidence>
<organism evidence="5 6">
    <name type="scientific">Cucumis melo</name>
    <name type="common">Muskmelon</name>
    <dbReference type="NCBI Taxonomy" id="3656"/>
    <lineage>
        <taxon>Eukaryota</taxon>
        <taxon>Viridiplantae</taxon>
        <taxon>Streptophyta</taxon>
        <taxon>Embryophyta</taxon>
        <taxon>Tracheophyta</taxon>
        <taxon>Spermatophyta</taxon>
        <taxon>Magnoliopsida</taxon>
        <taxon>eudicotyledons</taxon>
        <taxon>Gunneridae</taxon>
        <taxon>Pentapetalae</taxon>
        <taxon>rosids</taxon>
        <taxon>fabids</taxon>
        <taxon>Cucurbitales</taxon>
        <taxon>Cucurbitaceae</taxon>
        <taxon>Benincaseae</taxon>
        <taxon>Cucumis</taxon>
    </lineage>
</organism>
<protein>
    <submittedName>
        <fullName evidence="6">COBRA-like protein 1</fullName>
    </submittedName>
</protein>
<gene>
    <name evidence="6" type="primary">LOC127144354</name>
</gene>
<name>A0ABM3KEI8_CUCME</name>
<dbReference type="InterPro" id="IPR006918">
    <property type="entry name" value="COBRA_pln"/>
</dbReference>
<keyword evidence="5" id="KW-1185">Reference proteome</keyword>
<dbReference type="PANTHER" id="PTHR31673:SF27">
    <property type="entry name" value="COBRA-LIKE PROTEIN"/>
    <property type="match status" value="1"/>
</dbReference>
<evidence type="ECO:0000256" key="3">
    <source>
        <dbReference type="ARBA" id="ARBA00023180"/>
    </source>
</evidence>
<evidence type="ECO:0000313" key="6">
    <source>
        <dbReference type="RefSeq" id="XP_050936198.1"/>
    </source>
</evidence>
<dbReference type="RefSeq" id="XP_050936198.1">
    <property type="nucleotide sequence ID" value="XM_051080241.1"/>
</dbReference>
<dbReference type="Pfam" id="PF04833">
    <property type="entry name" value="COBRA"/>
    <property type="match status" value="1"/>
</dbReference>
<dbReference type="GeneID" id="127144354"/>
<reference evidence="6" key="1">
    <citation type="submission" date="2025-08" db="UniProtKB">
        <authorList>
            <consortium name="RefSeq"/>
        </authorList>
    </citation>
    <scope>IDENTIFICATION</scope>
    <source>
        <tissue evidence="6">Stem</tissue>
    </source>
</reference>
<proteinExistence type="inferred from homology"/>
<dbReference type="Proteomes" id="UP001652600">
    <property type="component" value="Chromosome 12"/>
</dbReference>
<accession>A0ABM3KEI8</accession>
<evidence type="ECO:0000256" key="2">
    <source>
        <dbReference type="ARBA" id="ARBA00022729"/>
    </source>
</evidence>
<evidence type="ECO:0000313" key="5">
    <source>
        <dbReference type="Proteomes" id="UP001652600"/>
    </source>
</evidence>
<comment type="similarity">
    <text evidence="1">Belongs to the COBRA family.</text>
</comment>
<sequence>MQGAEATDQGDCSSSTFTETIPHSCKRDPSVVDLLPGAPYNKQAAMCCKGGVLTSWGQDPSSAVSAFQLTVGRSGSSNNTVRLPKNFTLNGPGLGYTCSQAKIVPPSAFYSSDGRRRTNALSKYHNYTKL</sequence>
<keyword evidence="2" id="KW-0732">Signal</keyword>